<reference evidence="3" key="1">
    <citation type="journal article" date="2013" name="Nat. Genet.">
        <title>The duck genome and transcriptome provide insight into an avian influenza virus reservoir species.</title>
        <authorList>
            <person name="Huang Y."/>
            <person name="Li Y."/>
            <person name="Burt D.W."/>
            <person name="Chen H."/>
            <person name="Zhang Y."/>
            <person name="Qian W."/>
            <person name="Kim H."/>
            <person name="Gan S."/>
            <person name="Zhao Y."/>
            <person name="Li J."/>
            <person name="Yi K."/>
            <person name="Feng H."/>
            <person name="Zhu P."/>
            <person name="Li B."/>
            <person name="Liu Q."/>
            <person name="Fairley S."/>
            <person name="Magor K.E."/>
            <person name="Du Z."/>
            <person name="Hu X."/>
            <person name="Goodman L."/>
            <person name="Tafer H."/>
            <person name="Vignal A."/>
            <person name="Lee T."/>
            <person name="Kim K.W."/>
            <person name="Sheng Z."/>
            <person name="An Y."/>
            <person name="Searle S."/>
            <person name="Herrero J."/>
            <person name="Groenen M.A."/>
            <person name="Crooijmans R.P."/>
            <person name="Faraut T."/>
            <person name="Cai Q."/>
            <person name="Webster R.G."/>
            <person name="Aldridge J.R."/>
            <person name="Warren W.C."/>
            <person name="Bartschat S."/>
            <person name="Kehr S."/>
            <person name="Marz M."/>
            <person name="Stadler P.F."/>
            <person name="Smith J."/>
            <person name="Kraus R.H."/>
            <person name="Zhao Y."/>
            <person name="Ren L."/>
            <person name="Fei J."/>
            <person name="Morisson M."/>
            <person name="Kaiser P."/>
            <person name="Griffin D.K."/>
            <person name="Rao M."/>
            <person name="Pitel F."/>
            <person name="Wang J."/>
            <person name="Li N."/>
        </authorList>
    </citation>
    <scope>NUCLEOTIDE SEQUENCE [LARGE SCALE GENOMIC DNA]</scope>
</reference>
<keyword evidence="3" id="KW-1185">Reference proteome</keyword>
<dbReference type="AlphaFoldDB" id="R0JBY3"/>
<dbReference type="Proteomes" id="UP000296049">
    <property type="component" value="Unassembled WGS sequence"/>
</dbReference>
<feature type="region of interest" description="Disordered" evidence="1">
    <location>
        <begin position="1"/>
        <end position="41"/>
    </location>
</feature>
<proteinExistence type="predicted"/>
<protein>
    <submittedName>
        <fullName evidence="2">Uncharacterized protein</fullName>
    </submittedName>
</protein>
<evidence type="ECO:0000313" key="3">
    <source>
        <dbReference type="Proteomes" id="UP000296049"/>
    </source>
</evidence>
<organism evidence="2 3">
    <name type="scientific">Anas platyrhynchos</name>
    <name type="common">Mallard</name>
    <name type="synonym">Anas boschas</name>
    <dbReference type="NCBI Taxonomy" id="8839"/>
    <lineage>
        <taxon>Eukaryota</taxon>
        <taxon>Metazoa</taxon>
        <taxon>Chordata</taxon>
        <taxon>Craniata</taxon>
        <taxon>Vertebrata</taxon>
        <taxon>Euteleostomi</taxon>
        <taxon>Archelosauria</taxon>
        <taxon>Archosauria</taxon>
        <taxon>Dinosauria</taxon>
        <taxon>Saurischia</taxon>
        <taxon>Theropoda</taxon>
        <taxon>Coelurosauria</taxon>
        <taxon>Aves</taxon>
        <taxon>Neognathae</taxon>
        <taxon>Galloanserae</taxon>
        <taxon>Anseriformes</taxon>
        <taxon>Anatidae</taxon>
        <taxon>Anatinae</taxon>
        <taxon>Anas</taxon>
    </lineage>
</organism>
<dbReference type="EMBL" id="KB744749">
    <property type="protein sequence ID" value="EOA94476.1"/>
    <property type="molecule type" value="Genomic_DNA"/>
</dbReference>
<gene>
    <name evidence="2" type="ORF">Anapl_12858</name>
</gene>
<name>R0JBY3_ANAPL</name>
<accession>R0JBY3</accession>
<evidence type="ECO:0000256" key="1">
    <source>
        <dbReference type="SAM" id="MobiDB-lite"/>
    </source>
</evidence>
<sequence length="169" mass="19091">MDSPTTSCSKHIGGGDTSEESSTYSLCLSETRSDEQGTPCGHNITKAFHRKPRVKQEMPKAKAQETQSKTICISPPKLHKAGYLSHFHLPQHIQSDLLLVIYKSEMTASWYVQHPQEICLSGLLKKVNVAYQKIQLLLCGKEEHEERNLPAKINTKKDIPQVDQCHSFY</sequence>
<evidence type="ECO:0000313" key="2">
    <source>
        <dbReference type="EMBL" id="EOA94476.1"/>
    </source>
</evidence>
<feature type="compositionally biased region" description="Polar residues" evidence="1">
    <location>
        <begin position="20"/>
        <end position="30"/>
    </location>
</feature>